<organism evidence="11 12">
    <name type="scientific">Sphingobacterium lactis</name>
    <dbReference type="NCBI Taxonomy" id="797291"/>
    <lineage>
        <taxon>Bacteria</taxon>
        <taxon>Pseudomonadati</taxon>
        <taxon>Bacteroidota</taxon>
        <taxon>Sphingobacteriia</taxon>
        <taxon>Sphingobacteriales</taxon>
        <taxon>Sphingobacteriaceae</taxon>
        <taxon>Sphingobacterium</taxon>
    </lineage>
</organism>
<keyword evidence="5 9" id="KW-0732">Signal</keyword>
<dbReference type="InterPro" id="IPR008969">
    <property type="entry name" value="CarboxyPept-like_regulatory"/>
</dbReference>
<evidence type="ECO:0000256" key="5">
    <source>
        <dbReference type="ARBA" id="ARBA00022729"/>
    </source>
</evidence>
<keyword evidence="3 8" id="KW-1134">Transmembrane beta strand</keyword>
<protein>
    <submittedName>
        <fullName evidence="11">TonB-linked outer membrane protein, SusC/RagA family</fullName>
    </submittedName>
</protein>
<dbReference type="InterPro" id="IPR012910">
    <property type="entry name" value="Plug_dom"/>
</dbReference>
<dbReference type="Gene3D" id="2.170.130.10">
    <property type="entry name" value="TonB-dependent receptor, plug domain"/>
    <property type="match status" value="1"/>
</dbReference>
<dbReference type="NCBIfam" id="TIGR04057">
    <property type="entry name" value="SusC_RagA_signa"/>
    <property type="match status" value="1"/>
</dbReference>
<dbReference type="PROSITE" id="PS52016">
    <property type="entry name" value="TONB_DEPENDENT_REC_3"/>
    <property type="match status" value="1"/>
</dbReference>
<evidence type="ECO:0000256" key="7">
    <source>
        <dbReference type="ARBA" id="ARBA00023237"/>
    </source>
</evidence>
<evidence type="ECO:0000259" key="10">
    <source>
        <dbReference type="Pfam" id="PF07715"/>
    </source>
</evidence>
<dbReference type="InterPro" id="IPR023997">
    <property type="entry name" value="TonB-dep_OMP_SusC/RagA_CS"/>
</dbReference>
<dbReference type="GO" id="GO:0044718">
    <property type="term" value="P:siderophore transmembrane transport"/>
    <property type="evidence" value="ECO:0007669"/>
    <property type="project" value="TreeGrafter"/>
</dbReference>
<feature type="signal peptide" evidence="9">
    <location>
        <begin position="1"/>
        <end position="20"/>
    </location>
</feature>
<dbReference type="Pfam" id="PF07715">
    <property type="entry name" value="Plug"/>
    <property type="match status" value="1"/>
</dbReference>
<accession>A0A1H5X277</accession>
<dbReference type="GO" id="GO:0009279">
    <property type="term" value="C:cell outer membrane"/>
    <property type="evidence" value="ECO:0007669"/>
    <property type="project" value="UniProtKB-SubCell"/>
</dbReference>
<dbReference type="InterPro" id="IPR037066">
    <property type="entry name" value="Plug_dom_sf"/>
</dbReference>
<evidence type="ECO:0000256" key="4">
    <source>
        <dbReference type="ARBA" id="ARBA00022692"/>
    </source>
</evidence>
<dbReference type="PANTHER" id="PTHR30069:SF29">
    <property type="entry name" value="HEMOGLOBIN AND HEMOGLOBIN-HAPTOGLOBIN-BINDING PROTEIN 1-RELATED"/>
    <property type="match status" value="1"/>
</dbReference>
<evidence type="ECO:0000256" key="1">
    <source>
        <dbReference type="ARBA" id="ARBA00004571"/>
    </source>
</evidence>
<dbReference type="EMBL" id="FNUT01000004">
    <property type="protein sequence ID" value="SEG05912.1"/>
    <property type="molecule type" value="Genomic_DNA"/>
</dbReference>
<dbReference type="InterPro" id="IPR039426">
    <property type="entry name" value="TonB-dep_rcpt-like"/>
</dbReference>
<evidence type="ECO:0000256" key="2">
    <source>
        <dbReference type="ARBA" id="ARBA00022448"/>
    </source>
</evidence>
<dbReference type="Gene3D" id="2.40.170.20">
    <property type="entry name" value="TonB-dependent receptor, beta-barrel domain"/>
    <property type="match status" value="1"/>
</dbReference>
<dbReference type="SUPFAM" id="SSF56935">
    <property type="entry name" value="Porins"/>
    <property type="match status" value="1"/>
</dbReference>
<dbReference type="NCBIfam" id="TIGR04056">
    <property type="entry name" value="OMP_RagA_SusC"/>
    <property type="match status" value="1"/>
</dbReference>
<evidence type="ECO:0000256" key="3">
    <source>
        <dbReference type="ARBA" id="ARBA00022452"/>
    </source>
</evidence>
<evidence type="ECO:0000313" key="12">
    <source>
        <dbReference type="Proteomes" id="UP000236731"/>
    </source>
</evidence>
<dbReference type="Pfam" id="PF13715">
    <property type="entry name" value="CarbopepD_reg_2"/>
    <property type="match status" value="1"/>
</dbReference>
<name>A0A1H5X277_9SPHI</name>
<comment type="similarity">
    <text evidence="8">Belongs to the TonB-dependent receptor family.</text>
</comment>
<dbReference type="GO" id="GO:0015344">
    <property type="term" value="F:siderophore uptake transmembrane transporter activity"/>
    <property type="evidence" value="ECO:0007669"/>
    <property type="project" value="TreeGrafter"/>
</dbReference>
<sequence>MKKNFVWIAAMLCCQVGVHAQLSAETFRPGMPVKHLSQQQITGSVKDANGQPLVGISVRNTASGETVQTDGQGTFSLKANIGDVLHISSVGYMAQDLTIDQRGQYSILLQEDTQTLSEVVVVGYGKQSRSTVTGSVASVGLDRASSRSMNNLGEVLQGKAPGVVVTNEGGDPTSKPRINIRGLGGINGEQPLYVVDGSIYSGVPMLNPNDIASISVLKDAAASIYGARASGGVILVTTKSGRKAPISIDVDAKQGFQSVWKKPQPLNAVQKAMIANQAADNAGVNRNPAYDAAKYPDGQVTRTNWVDEIIQNGYMQDYNIALDGGNEHSTLYSSFNYRKSEGILLNTYSERYNFRINAKHDIKPWLTIGENLYLNYDNGNGAATGDGYTGAIISAIYYPTNVPVYDKSGAFSGLPAEYGPGAYGDVINPVAYLKRLDIDNPMYSLVVNPYVEVKLIEGLKFRSNFSMTQGFNNFKQFTTRVPEIGKPSLSNRLTLTNTRSSDVLAEQTLTYTLDRGDHHFDALGGFNFQKINSRYNQIVGINFVSEDPALRYIVNADETLTPQDGFQQSTLVSYLARLNYNYKEKYMLSLIGRRDGSSLVAKKNRFQNYGSAALAWSLKKEDFLQDVAWLSDLKIRASYGVLGNLGSLDPFAVNPLLVRSQIFLGDAPKRVTYLAETRWANEDLTWAKSKQTNVGLDLGFMNNRLSIIADYFIKDIDNMIMELPLPGTTGLQTQIVNGGSVQDRGFELGIQYQSKNEGAFQYGIGGSLTSVKNEIKSLAGDVQTQPVNSRFRGTLNPVVLQVGESLYSYKVVETDGIFQSEEEVKAHALNGQLIQPYAQPGDFRFKDANKDGKIDADDRVFVGNAYPSFSYGLNFNASYHGFDLNLFFQGVQGNKLFNGMKFTTLNAGAGQQYNLLEGVLDAWTPENKTNDLPRVSLRDNNKNFSETSDFYVEDGSYLRLKNLTLGYTLPAGLTERMRLNKVRLYVTGNNVFTLTKYSGFDPEVGMDSFGMDSGRYPQARAFIFGLNIGF</sequence>
<dbReference type="InterPro" id="IPR023996">
    <property type="entry name" value="TonB-dep_OMP_SusC/RagA"/>
</dbReference>
<feature type="domain" description="TonB-dependent receptor plug" evidence="10">
    <location>
        <begin position="130"/>
        <end position="233"/>
    </location>
</feature>
<evidence type="ECO:0000313" key="11">
    <source>
        <dbReference type="EMBL" id="SEG05912.1"/>
    </source>
</evidence>
<keyword evidence="4 8" id="KW-0812">Transmembrane</keyword>
<evidence type="ECO:0000256" key="8">
    <source>
        <dbReference type="PROSITE-ProRule" id="PRU01360"/>
    </source>
</evidence>
<gene>
    <name evidence="11" type="ORF">SAMN05421877_104245</name>
</gene>
<dbReference type="SUPFAM" id="SSF49464">
    <property type="entry name" value="Carboxypeptidase regulatory domain-like"/>
    <property type="match status" value="1"/>
</dbReference>
<reference evidence="12" key="1">
    <citation type="submission" date="2016-10" db="EMBL/GenBank/DDBJ databases">
        <authorList>
            <person name="Varghese N."/>
            <person name="Submissions S."/>
        </authorList>
    </citation>
    <scope>NUCLEOTIDE SEQUENCE [LARGE SCALE GENOMIC DNA]</scope>
    <source>
        <strain evidence="12">DSM 22361</strain>
    </source>
</reference>
<proteinExistence type="inferred from homology"/>
<dbReference type="PANTHER" id="PTHR30069">
    <property type="entry name" value="TONB-DEPENDENT OUTER MEMBRANE RECEPTOR"/>
    <property type="match status" value="1"/>
</dbReference>
<feature type="chain" id="PRO_5009288975" evidence="9">
    <location>
        <begin position="21"/>
        <end position="1030"/>
    </location>
</feature>
<dbReference type="RefSeq" id="WP_103905889.1">
    <property type="nucleotide sequence ID" value="NZ_CP049246.1"/>
</dbReference>
<dbReference type="InterPro" id="IPR036942">
    <property type="entry name" value="Beta-barrel_TonB_sf"/>
</dbReference>
<comment type="subcellular location">
    <subcellularLocation>
        <location evidence="1 8">Cell outer membrane</location>
        <topology evidence="1 8">Multi-pass membrane protein</topology>
    </subcellularLocation>
</comment>
<keyword evidence="2 8" id="KW-0813">Transport</keyword>
<dbReference type="AlphaFoldDB" id="A0A1H5X277"/>
<keyword evidence="12" id="KW-1185">Reference proteome</keyword>
<evidence type="ECO:0000256" key="6">
    <source>
        <dbReference type="ARBA" id="ARBA00023136"/>
    </source>
</evidence>
<keyword evidence="7 8" id="KW-0998">Cell outer membrane</keyword>
<keyword evidence="6 8" id="KW-0472">Membrane</keyword>
<dbReference type="Proteomes" id="UP000236731">
    <property type="component" value="Unassembled WGS sequence"/>
</dbReference>
<dbReference type="OrthoDB" id="9768177at2"/>
<evidence type="ECO:0000256" key="9">
    <source>
        <dbReference type="SAM" id="SignalP"/>
    </source>
</evidence>